<keyword evidence="7" id="KW-0472">Membrane</keyword>
<evidence type="ECO:0000256" key="9">
    <source>
        <dbReference type="SAM" id="MobiDB-lite"/>
    </source>
</evidence>
<evidence type="ECO:0000256" key="5">
    <source>
        <dbReference type="ARBA" id="ARBA00022927"/>
    </source>
</evidence>
<accession>A0A4W3K381</accession>
<evidence type="ECO:0000256" key="4">
    <source>
        <dbReference type="ARBA" id="ARBA00022787"/>
    </source>
</evidence>
<dbReference type="GO" id="GO:0007005">
    <property type="term" value="P:mitochondrion organization"/>
    <property type="evidence" value="ECO:0007669"/>
    <property type="project" value="InterPro"/>
</dbReference>
<evidence type="ECO:0000256" key="3">
    <source>
        <dbReference type="ARBA" id="ARBA00022448"/>
    </source>
</evidence>
<dbReference type="InterPro" id="IPR019564">
    <property type="entry name" value="Sam37/metaxin_N"/>
</dbReference>
<keyword evidence="5" id="KW-0653">Protein transport</keyword>
<organism evidence="12 13">
    <name type="scientific">Callorhinchus milii</name>
    <name type="common">Ghost shark</name>
    <dbReference type="NCBI Taxonomy" id="7868"/>
    <lineage>
        <taxon>Eukaryota</taxon>
        <taxon>Metazoa</taxon>
        <taxon>Chordata</taxon>
        <taxon>Craniata</taxon>
        <taxon>Vertebrata</taxon>
        <taxon>Chondrichthyes</taxon>
        <taxon>Holocephali</taxon>
        <taxon>Chimaeriformes</taxon>
        <taxon>Callorhinchidae</taxon>
        <taxon>Callorhinchus</taxon>
    </lineage>
</organism>
<dbReference type="InterPro" id="IPR036282">
    <property type="entry name" value="Glutathione-S-Trfase_C_sf"/>
</dbReference>
<dbReference type="STRING" id="7868.ENSCMIP00000045268"/>
<dbReference type="SUPFAM" id="SSF47616">
    <property type="entry name" value="GST C-terminal domain-like"/>
    <property type="match status" value="1"/>
</dbReference>
<dbReference type="GO" id="GO:0015031">
    <property type="term" value="P:protein transport"/>
    <property type="evidence" value="ECO:0007669"/>
    <property type="project" value="UniProtKB-KW"/>
</dbReference>
<dbReference type="OMA" id="ANYFFGN"/>
<keyword evidence="6" id="KW-0496">Mitochondrion</keyword>
<dbReference type="CDD" id="cd03212">
    <property type="entry name" value="GST_C_Metaxin1_3"/>
    <property type="match status" value="1"/>
</dbReference>
<name>A0A4W3K381_CALMI</name>
<reference evidence="13" key="3">
    <citation type="journal article" date="2014" name="Nature">
        <title>Elephant shark genome provides unique insights into gnathostome evolution.</title>
        <authorList>
            <consortium name="International Elephant Shark Genome Sequencing Consortium"/>
            <person name="Venkatesh B."/>
            <person name="Lee A.P."/>
            <person name="Ravi V."/>
            <person name="Maurya A.K."/>
            <person name="Lian M.M."/>
            <person name="Swann J.B."/>
            <person name="Ohta Y."/>
            <person name="Flajnik M.F."/>
            <person name="Sutoh Y."/>
            <person name="Kasahara M."/>
            <person name="Hoon S."/>
            <person name="Gangu V."/>
            <person name="Roy S.W."/>
            <person name="Irimia M."/>
            <person name="Korzh V."/>
            <person name="Kondrychyn I."/>
            <person name="Lim Z.W."/>
            <person name="Tay B.H."/>
            <person name="Tohari S."/>
            <person name="Kong K.W."/>
            <person name="Ho S."/>
            <person name="Lorente-Galdos B."/>
            <person name="Quilez J."/>
            <person name="Marques-Bonet T."/>
            <person name="Raney B.J."/>
            <person name="Ingham P.W."/>
            <person name="Tay A."/>
            <person name="Hillier L.W."/>
            <person name="Minx P."/>
            <person name="Boehm T."/>
            <person name="Wilson R.K."/>
            <person name="Brenner S."/>
            <person name="Warren W.C."/>
        </authorList>
    </citation>
    <scope>NUCLEOTIDE SEQUENCE [LARGE SCALE GENOMIC DNA]</scope>
</reference>
<feature type="domain" description="Mitochondrial outer membrane transport complex Sam37/metaxin N-terminal" evidence="10">
    <location>
        <begin position="28"/>
        <end position="144"/>
    </location>
</feature>
<proteinExistence type="inferred from homology"/>
<protein>
    <recommendedName>
        <fullName evidence="8">Metaxin</fullName>
    </recommendedName>
</protein>
<evidence type="ECO:0000256" key="8">
    <source>
        <dbReference type="PIRNR" id="PIRNR038150"/>
    </source>
</evidence>
<dbReference type="InParanoid" id="A0A4W3K381"/>
<reference evidence="12" key="5">
    <citation type="submission" date="2025-09" db="UniProtKB">
        <authorList>
            <consortium name="Ensembl"/>
        </authorList>
    </citation>
    <scope>IDENTIFICATION</scope>
</reference>
<evidence type="ECO:0000259" key="11">
    <source>
        <dbReference type="Pfam" id="PF17171"/>
    </source>
</evidence>
<dbReference type="GO" id="GO:0001401">
    <property type="term" value="C:SAM complex"/>
    <property type="evidence" value="ECO:0007669"/>
    <property type="project" value="InterPro"/>
</dbReference>
<feature type="compositionally biased region" description="Polar residues" evidence="9">
    <location>
        <begin position="297"/>
        <end position="314"/>
    </location>
</feature>
<dbReference type="PANTHER" id="PTHR12289:SF30">
    <property type="entry name" value="METAXIN-3"/>
    <property type="match status" value="1"/>
</dbReference>
<evidence type="ECO:0000256" key="7">
    <source>
        <dbReference type="ARBA" id="ARBA00023136"/>
    </source>
</evidence>
<reference evidence="12" key="4">
    <citation type="submission" date="2025-08" db="UniProtKB">
        <authorList>
            <consortium name="Ensembl"/>
        </authorList>
    </citation>
    <scope>IDENTIFICATION</scope>
</reference>
<dbReference type="Proteomes" id="UP000314986">
    <property type="component" value="Unassembled WGS sequence"/>
</dbReference>
<keyword evidence="4 8" id="KW-1000">Mitochondrion outer membrane</keyword>
<comment type="subcellular location">
    <subcellularLocation>
        <location evidence="1 8">Mitochondrion outer membrane</location>
    </subcellularLocation>
</comment>
<gene>
    <name evidence="12" type="primary">mtx3</name>
</gene>
<evidence type="ECO:0000256" key="1">
    <source>
        <dbReference type="ARBA" id="ARBA00004294"/>
    </source>
</evidence>
<keyword evidence="13" id="KW-1185">Reference proteome</keyword>
<reference evidence="13" key="1">
    <citation type="journal article" date="2006" name="Science">
        <title>Ancient noncoding elements conserved in the human genome.</title>
        <authorList>
            <person name="Venkatesh B."/>
            <person name="Kirkness E.F."/>
            <person name="Loh Y.H."/>
            <person name="Halpern A.L."/>
            <person name="Lee A.P."/>
            <person name="Johnson J."/>
            <person name="Dandona N."/>
            <person name="Viswanathan L.D."/>
            <person name="Tay A."/>
            <person name="Venter J.C."/>
            <person name="Strausberg R.L."/>
            <person name="Brenner S."/>
        </authorList>
    </citation>
    <scope>NUCLEOTIDE SEQUENCE [LARGE SCALE GENOMIC DNA]</scope>
</reference>
<dbReference type="InterPro" id="IPR050931">
    <property type="entry name" value="Mito_Protein_Transport_Metaxin"/>
</dbReference>
<feature type="region of interest" description="Disordered" evidence="9">
    <location>
        <begin position="278"/>
        <end position="314"/>
    </location>
</feature>
<comment type="similarity">
    <text evidence="2 8">Belongs to the metaxin family.</text>
</comment>
<evidence type="ECO:0000313" key="13">
    <source>
        <dbReference type="Proteomes" id="UP000314986"/>
    </source>
</evidence>
<dbReference type="GeneTree" id="ENSGT00950000182919"/>
<sequence>MLRTIITPEQNRNRNFPVCNVHLHLSSLQAYGKFSRAPLKVHYVNNPWKSPTGNLPVLISEDTHVVKPDNILNFLRKRKYNADYDLTAKEGADTLAFIALLEEKLRPALLHTFWVDVENYCNLTRPWFAARIPFPLNLYLPGQMSRSALNHIVLTKGEPPIYSIKEVEGQLYRDAKECLNLLSYRLGTSEYFFGKMPTSLDAFVFGLLAPLYKAKLPSAHFQNHLTQLQNLCHFCDNILMQYFTQNSADSSASGYDMVDANLQKLTQLVNKESKLIEKMDDNLRNSPQHKSRGEVTSKMTPASNDVGSSQLWSP</sequence>
<dbReference type="AlphaFoldDB" id="A0A4W3K381"/>
<evidence type="ECO:0000256" key="2">
    <source>
        <dbReference type="ARBA" id="ARBA00009170"/>
    </source>
</evidence>
<dbReference type="PANTHER" id="PTHR12289">
    <property type="entry name" value="METAXIN RELATED"/>
    <property type="match status" value="1"/>
</dbReference>
<dbReference type="InterPro" id="IPR033468">
    <property type="entry name" value="Metaxin_GST"/>
</dbReference>
<evidence type="ECO:0000256" key="6">
    <source>
        <dbReference type="ARBA" id="ARBA00023128"/>
    </source>
</evidence>
<keyword evidence="3" id="KW-0813">Transport</keyword>
<dbReference type="Ensembl" id="ENSCMIT00000045915.1">
    <property type="protein sequence ID" value="ENSCMIP00000045268.1"/>
    <property type="gene ID" value="ENSCMIG00000018689.1"/>
</dbReference>
<dbReference type="InterPro" id="IPR017410">
    <property type="entry name" value="Metaxin1/3"/>
</dbReference>
<evidence type="ECO:0000259" key="10">
    <source>
        <dbReference type="Pfam" id="PF10568"/>
    </source>
</evidence>
<feature type="domain" description="Metaxin glutathione S-transferase" evidence="11">
    <location>
        <begin position="175"/>
        <end position="238"/>
    </location>
</feature>
<evidence type="ECO:0000313" key="12">
    <source>
        <dbReference type="Ensembl" id="ENSCMIP00000045268.1"/>
    </source>
</evidence>
<reference evidence="13" key="2">
    <citation type="journal article" date="2007" name="PLoS Biol.">
        <title>Survey sequencing and comparative analysis of the elephant shark (Callorhinchus milii) genome.</title>
        <authorList>
            <person name="Venkatesh B."/>
            <person name="Kirkness E.F."/>
            <person name="Loh Y.H."/>
            <person name="Halpern A.L."/>
            <person name="Lee A.P."/>
            <person name="Johnson J."/>
            <person name="Dandona N."/>
            <person name="Viswanathan L.D."/>
            <person name="Tay A."/>
            <person name="Venter J.C."/>
            <person name="Strausberg R.L."/>
            <person name="Brenner S."/>
        </authorList>
    </citation>
    <scope>NUCLEOTIDE SEQUENCE [LARGE SCALE GENOMIC DNA]</scope>
</reference>
<dbReference type="Pfam" id="PF10568">
    <property type="entry name" value="Tom37"/>
    <property type="match status" value="1"/>
</dbReference>
<dbReference type="PIRSF" id="PIRSF038150">
    <property type="entry name" value="Metaxin"/>
    <property type="match status" value="1"/>
</dbReference>
<dbReference type="Pfam" id="PF17171">
    <property type="entry name" value="GST_C_6"/>
    <property type="match status" value="1"/>
</dbReference>